<dbReference type="InterPro" id="IPR003819">
    <property type="entry name" value="TauD/TfdA-like"/>
</dbReference>
<dbReference type="RefSeq" id="XP_020119940.1">
    <property type="nucleotide sequence ID" value="XM_020267310.1"/>
</dbReference>
<dbReference type="EMBL" id="LFMY01000006">
    <property type="protein sequence ID" value="OKL59819.1"/>
    <property type="molecule type" value="Genomic_DNA"/>
</dbReference>
<comment type="similarity">
    <text evidence="2">Belongs to the TfdA dioxygenase family.</text>
</comment>
<evidence type="ECO:0000256" key="5">
    <source>
        <dbReference type="ARBA" id="ARBA00023002"/>
    </source>
</evidence>
<comment type="caution">
    <text evidence="8">The sequence shown here is derived from an EMBL/GenBank/DDBJ whole genome shotgun (WGS) entry which is preliminary data.</text>
</comment>
<dbReference type="STRING" id="1441469.A0A225AW29"/>
<dbReference type="PANTHER" id="PTHR30468">
    <property type="entry name" value="ALPHA-KETOGLUTARATE-DEPENDENT SULFONATE DIOXYGENASE"/>
    <property type="match status" value="1"/>
</dbReference>
<dbReference type="Gene3D" id="3.60.130.10">
    <property type="entry name" value="Clavaminate synthase-like"/>
    <property type="match status" value="1"/>
</dbReference>
<keyword evidence="6" id="KW-0408">Iron</keyword>
<organism evidence="8 9">
    <name type="scientific">Talaromyces atroroseus</name>
    <dbReference type="NCBI Taxonomy" id="1441469"/>
    <lineage>
        <taxon>Eukaryota</taxon>
        <taxon>Fungi</taxon>
        <taxon>Dikarya</taxon>
        <taxon>Ascomycota</taxon>
        <taxon>Pezizomycotina</taxon>
        <taxon>Eurotiomycetes</taxon>
        <taxon>Eurotiomycetidae</taxon>
        <taxon>Eurotiales</taxon>
        <taxon>Trichocomaceae</taxon>
        <taxon>Talaromyces</taxon>
        <taxon>Talaromyces sect. Trachyspermi</taxon>
    </lineage>
</organism>
<evidence type="ECO:0000256" key="3">
    <source>
        <dbReference type="ARBA" id="ARBA00022723"/>
    </source>
</evidence>
<keyword evidence="5" id="KW-0560">Oxidoreductase</keyword>
<sequence length="376" mass="42070">MSITVTETKTNTNGHANGIDGISLRLTAPVKTVPLKSSGALDGYVRKEITPVIGTEFPDANVADMLHAPNADELLRDLAIMVSQRGFCVFRHQSNLSIADEKLLCHRLGQLTTRPYTSSLYIHPVNQMELADGSVDPEVMSPSRNTKKKLYIREGGYSKGSERNQSRADGWHTDGSFENVPTDYTLLHMVKVPVEGSGGDTMFASAYEAYDLLSPPMKKFLESLNATFMPWDHRPEDIINHMWKGTRGAPENQGPELRASHPCVRTNPVTGWKSLFAFGHHLEEFEGLGDVENRMMKEFVQRLVTENHQLQARVRWEQDDLVIWDNRAVYHSATYDYGGITGGKRIGNRVCGVGEIPYLDPRSSGRRYALGMDYLA</sequence>
<keyword evidence="9" id="KW-1185">Reference proteome</keyword>
<gene>
    <name evidence="8" type="ORF">UA08_04980</name>
</gene>
<evidence type="ECO:0000256" key="1">
    <source>
        <dbReference type="ARBA" id="ARBA00001954"/>
    </source>
</evidence>
<protein>
    <recommendedName>
        <fullName evidence="7">TauD/TfdA-like domain-containing protein</fullName>
    </recommendedName>
</protein>
<dbReference type="GO" id="GO:0046872">
    <property type="term" value="F:metal ion binding"/>
    <property type="evidence" value="ECO:0007669"/>
    <property type="project" value="UniProtKB-KW"/>
</dbReference>
<dbReference type="OrthoDB" id="10257314at2759"/>
<evidence type="ECO:0000256" key="4">
    <source>
        <dbReference type="ARBA" id="ARBA00022964"/>
    </source>
</evidence>
<reference evidence="8 9" key="1">
    <citation type="submission" date="2015-06" db="EMBL/GenBank/DDBJ databases">
        <title>Talaromyces atroroseus IBT 11181 draft genome.</title>
        <authorList>
            <person name="Rasmussen K.B."/>
            <person name="Rasmussen S."/>
            <person name="Petersen B."/>
            <person name="Sicheritz-Ponten T."/>
            <person name="Mortensen U.H."/>
            <person name="Thrane U."/>
        </authorList>
    </citation>
    <scope>NUCLEOTIDE SEQUENCE [LARGE SCALE GENOMIC DNA]</scope>
    <source>
        <strain evidence="8 9">IBT 11181</strain>
    </source>
</reference>
<evidence type="ECO:0000259" key="7">
    <source>
        <dbReference type="Pfam" id="PF02668"/>
    </source>
</evidence>
<evidence type="ECO:0000313" key="9">
    <source>
        <dbReference type="Proteomes" id="UP000214365"/>
    </source>
</evidence>
<dbReference type="PANTHER" id="PTHR30468:SF10">
    <property type="entry name" value="TAUD_TFDA-LIKE DOMAIN-CONTAINING PROTEIN"/>
    <property type="match status" value="1"/>
</dbReference>
<dbReference type="AlphaFoldDB" id="A0A225AW29"/>
<evidence type="ECO:0000313" key="8">
    <source>
        <dbReference type="EMBL" id="OKL59819.1"/>
    </source>
</evidence>
<dbReference type="Pfam" id="PF02668">
    <property type="entry name" value="TauD"/>
    <property type="match status" value="1"/>
</dbReference>
<accession>A0A225AW29</accession>
<evidence type="ECO:0000256" key="6">
    <source>
        <dbReference type="ARBA" id="ARBA00023004"/>
    </source>
</evidence>
<evidence type="ECO:0000256" key="2">
    <source>
        <dbReference type="ARBA" id="ARBA00005896"/>
    </source>
</evidence>
<dbReference type="InterPro" id="IPR042098">
    <property type="entry name" value="TauD-like_sf"/>
</dbReference>
<dbReference type="GO" id="GO:0005737">
    <property type="term" value="C:cytoplasm"/>
    <property type="evidence" value="ECO:0007669"/>
    <property type="project" value="TreeGrafter"/>
</dbReference>
<dbReference type="GeneID" id="31004736"/>
<keyword evidence="4" id="KW-0223">Dioxygenase</keyword>
<dbReference type="GO" id="GO:0016706">
    <property type="term" value="F:2-oxoglutarate-dependent dioxygenase activity"/>
    <property type="evidence" value="ECO:0007669"/>
    <property type="project" value="TreeGrafter"/>
</dbReference>
<feature type="domain" description="TauD/TfdA-like" evidence="7">
    <location>
        <begin position="47"/>
        <end position="349"/>
    </location>
</feature>
<comment type="cofactor">
    <cofactor evidence="1">
        <name>Fe(2+)</name>
        <dbReference type="ChEBI" id="CHEBI:29033"/>
    </cofactor>
</comment>
<dbReference type="InterPro" id="IPR051323">
    <property type="entry name" value="AtsK-like"/>
</dbReference>
<keyword evidence="3" id="KW-0479">Metal-binding</keyword>
<name>A0A225AW29_TALAT</name>
<dbReference type="SUPFAM" id="SSF51197">
    <property type="entry name" value="Clavaminate synthase-like"/>
    <property type="match status" value="1"/>
</dbReference>
<proteinExistence type="inferred from homology"/>
<dbReference type="Proteomes" id="UP000214365">
    <property type="component" value="Unassembled WGS sequence"/>
</dbReference>